<keyword evidence="1" id="KW-0732">Signal</keyword>
<dbReference type="PROSITE" id="PS51257">
    <property type="entry name" value="PROKAR_LIPOPROTEIN"/>
    <property type="match status" value="1"/>
</dbReference>
<gene>
    <name evidence="2" type="ORF">CW311_16265</name>
</gene>
<dbReference type="RefSeq" id="WP_101237171.1">
    <property type="nucleotide sequence ID" value="NZ_PISJ01000019.1"/>
</dbReference>
<reference evidence="2 3" key="1">
    <citation type="submission" date="2017-12" db="EMBL/GenBank/DDBJ databases">
        <title>Draft Genome sequences of multiple microbial strains isolated from spacecraft associated surfaces.</title>
        <authorList>
            <person name="Seuylemezian A."/>
            <person name="Vaishampayan P."/>
            <person name="Venkateswaran K."/>
        </authorList>
    </citation>
    <scope>NUCLEOTIDE SEQUENCE [LARGE SCALE GENOMIC DNA]</scope>
    <source>
        <strain evidence="2 3">2P01AA</strain>
    </source>
</reference>
<comment type="caution">
    <text evidence="2">The sequence shown here is derived from an EMBL/GenBank/DDBJ whole genome shotgun (WGS) entry which is preliminary data.</text>
</comment>
<organism evidence="2 3">
    <name type="scientific">Acinetobacter proteolyticus</name>
    <dbReference type="NCBI Taxonomy" id="1776741"/>
    <lineage>
        <taxon>Bacteria</taxon>
        <taxon>Pseudomonadati</taxon>
        <taxon>Pseudomonadota</taxon>
        <taxon>Gammaproteobacteria</taxon>
        <taxon>Moraxellales</taxon>
        <taxon>Moraxellaceae</taxon>
        <taxon>Acinetobacter</taxon>
    </lineage>
</organism>
<evidence type="ECO:0000256" key="1">
    <source>
        <dbReference type="SAM" id="SignalP"/>
    </source>
</evidence>
<feature type="signal peptide" evidence="1">
    <location>
        <begin position="1"/>
        <end position="22"/>
    </location>
</feature>
<dbReference type="EMBL" id="PISJ01000019">
    <property type="protein sequence ID" value="PKF31798.1"/>
    <property type="molecule type" value="Genomic_DNA"/>
</dbReference>
<evidence type="ECO:0000313" key="2">
    <source>
        <dbReference type="EMBL" id="PKF31798.1"/>
    </source>
</evidence>
<evidence type="ECO:0000313" key="3">
    <source>
        <dbReference type="Proteomes" id="UP000233553"/>
    </source>
</evidence>
<sequence>MKNWSIGLITIFLLFGCTNSQAKYQEKFITHVAEKVPAPYKEYMVNFLKENWDEAWKTYNNEKKREPRGEVDIVNFMIEKYIDRCKKEK</sequence>
<accession>A0A2N0WBA8</accession>
<dbReference type="AlphaFoldDB" id="A0A2N0WBA8"/>
<evidence type="ECO:0008006" key="4">
    <source>
        <dbReference type="Google" id="ProtNLM"/>
    </source>
</evidence>
<name>A0A2N0WBA8_9GAMM</name>
<proteinExistence type="predicted"/>
<feature type="chain" id="PRO_5014825863" description="Lipoprotein" evidence="1">
    <location>
        <begin position="23"/>
        <end position="89"/>
    </location>
</feature>
<protein>
    <recommendedName>
        <fullName evidence="4">Lipoprotein</fullName>
    </recommendedName>
</protein>
<dbReference type="Proteomes" id="UP000233553">
    <property type="component" value="Unassembled WGS sequence"/>
</dbReference>